<feature type="domain" description="Aminotransferase class V" evidence="11">
    <location>
        <begin position="3"/>
        <end position="184"/>
    </location>
</feature>
<dbReference type="EC" id="2.8.1.7" evidence="3"/>
<evidence type="ECO:0000256" key="7">
    <source>
        <dbReference type="ARBA" id="ARBA00023004"/>
    </source>
</evidence>
<protein>
    <recommendedName>
        <fullName evidence="3">cysteine desulfurase</fullName>
        <ecNumber evidence="3">2.8.1.7</ecNumber>
    </recommendedName>
</protein>
<dbReference type="SUPFAM" id="SSF53383">
    <property type="entry name" value="PLP-dependent transferases"/>
    <property type="match status" value="1"/>
</dbReference>
<evidence type="ECO:0000256" key="4">
    <source>
        <dbReference type="ARBA" id="ARBA00022679"/>
    </source>
</evidence>
<dbReference type="Gene3D" id="3.90.1150.10">
    <property type="entry name" value="Aspartate Aminotransferase, domain 1"/>
    <property type="match status" value="1"/>
</dbReference>
<dbReference type="GO" id="GO:0051536">
    <property type="term" value="F:iron-sulfur cluster binding"/>
    <property type="evidence" value="ECO:0007669"/>
    <property type="project" value="UniProtKB-KW"/>
</dbReference>
<evidence type="ECO:0000256" key="9">
    <source>
        <dbReference type="ARBA" id="ARBA00050776"/>
    </source>
</evidence>
<proteinExistence type="inferred from homology"/>
<name>A0A2M6WA30_9BACT</name>
<comment type="similarity">
    <text evidence="2">Belongs to the class-V pyridoxal-phosphate-dependent aminotransferase family. NifS/IscS subfamily.</text>
</comment>
<evidence type="ECO:0000256" key="8">
    <source>
        <dbReference type="ARBA" id="ARBA00023014"/>
    </source>
</evidence>
<dbReference type="Pfam" id="PF00266">
    <property type="entry name" value="Aminotran_5"/>
    <property type="match status" value="2"/>
</dbReference>
<evidence type="ECO:0000256" key="6">
    <source>
        <dbReference type="ARBA" id="ARBA00022898"/>
    </source>
</evidence>
<dbReference type="AlphaFoldDB" id="A0A2M6WA30"/>
<dbReference type="InterPro" id="IPR015421">
    <property type="entry name" value="PyrdxlP-dep_Trfase_major"/>
</dbReference>
<dbReference type="Gene3D" id="1.10.260.50">
    <property type="match status" value="1"/>
</dbReference>
<evidence type="ECO:0000313" key="13">
    <source>
        <dbReference type="Proteomes" id="UP000231464"/>
    </source>
</evidence>
<dbReference type="GO" id="GO:0046872">
    <property type="term" value="F:metal ion binding"/>
    <property type="evidence" value="ECO:0007669"/>
    <property type="project" value="UniProtKB-KW"/>
</dbReference>
<dbReference type="PANTHER" id="PTHR11601:SF34">
    <property type="entry name" value="CYSTEINE DESULFURASE"/>
    <property type="match status" value="1"/>
</dbReference>
<evidence type="ECO:0000256" key="3">
    <source>
        <dbReference type="ARBA" id="ARBA00012239"/>
    </source>
</evidence>
<accession>A0A2M6WA30</accession>
<comment type="catalytic activity">
    <reaction evidence="9">
        <text>(sulfur carrier)-H + L-cysteine = (sulfur carrier)-SH + L-alanine</text>
        <dbReference type="Rhea" id="RHEA:43892"/>
        <dbReference type="Rhea" id="RHEA-COMP:14737"/>
        <dbReference type="Rhea" id="RHEA-COMP:14739"/>
        <dbReference type="ChEBI" id="CHEBI:29917"/>
        <dbReference type="ChEBI" id="CHEBI:35235"/>
        <dbReference type="ChEBI" id="CHEBI:57972"/>
        <dbReference type="ChEBI" id="CHEBI:64428"/>
        <dbReference type="EC" id="2.8.1.7"/>
    </reaction>
</comment>
<dbReference type="InterPro" id="IPR015422">
    <property type="entry name" value="PyrdxlP-dep_Trfase_small"/>
</dbReference>
<dbReference type="PROSITE" id="PS00595">
    <property type="entry name" value="AA_TRANSFER_CLASS_5"/>
    <property type="match status" value="1"/>
</dbReference>
<gene>
    <name evidence="12" type="ORF">COU23_02570</name>
</gene>
<keyword evidence="4" id="KW-0808">Transferase</keyword>
<dbReference type="PIRSF" id="PIRSF005572">
    <property type="entry name" value="NifS"/>
    <property type="match status" value="1"/>
</dbReference>
<dbReference type="InterPro" id="IPR016454">
    <property type="entry name" value="Cysteine_dSase"/>
</dbReference>
<keyword evidence="7" id="KW-0408">Iron</keyword>
<organism evidence="12 13">
    <name type="scientific">Candidatus Kuenenbacteria bacterium CG10_big_fil_rev_8_21_14_0_10_36_11</name>
    <dbReference type="NCBI Taxonomy" id="1974618"/>
    <lineage>
        <taxon>Bacteria</taxon>
        <taxon>Candidatus Kueneniibacteriota</taxon>
    </lineage>
</organism>
<dbReference type="InterPro" id="IPR015424">
    <property type="entry name" value="PyrdxlP-dep_Trfase"/>
</dbReference>
<evidence type="ECO:0000256" key="2">
    <source>
        <dbReference type="ARBA" id="ARBA00006490"/>
    </source>
</evidence>
<evidence type="ECO:0000256" key="5">
    <source>
        <dbReference type="ARBA" id="ARBA00022723"/>
    </source>
</evidence>
<keyword evidence="5" id="KW-0479">Metal-binding</keyword>
<keyword evidence="8" id="KW-0411">Iron-sulfur</keyword>
<dbReference type="EMBL" id="PFBP01000040">
    <property type="protein sequence ID" value="PIT89678.1"/>
    <property type="molecule type" value="Genomic_DNA"/>
</dbReference>
<sequence length="420" mass="45927">MKIYFDHSATTPVDKRVLEVMLPYFSEKFGNPSSVHSFGQEAMKAVDEARQKAADFLGCAPEEIIFTSGATEADNLAILGTVNFVTPSFSSDKSGLKAGDTAAVTNPHIITTAFEHPAVLETCKHLEKKGVEVSYVKPNTDGIISVADIEKEIRDNTILVSVMYVNNEIGTIQPIREIGELVKKINTERMTREPSSPDIRQGRRDDILIGFHTDAVQATLYENMNVSELGVDLMSISGHKIYGPKGIGILYVKKGTKLKNIQHGGHHEFGLRPGTLNTPLIVGIGQALELIKNRDNEKIKNLRDYLWTELQKNISDLKLNGNWEKSVPGNLNVSVSGVEGEAMLLGLDLEGIAVSTGSACSSGSLEPSHVLMALGMSHEQAHGSLRVTLGEENTKEECDQLIKILKPLVEKFRNMAPKNV</sequence>
<comment type="cofactor">
    <cofactor evidence="1 10">
        <name>pyridoxal 5'-phosphate</name>
        <dbReference type="ChEBI" id="CHEBI:597326"/>
    </cofactor>
</comment>
<keyword evidence="6" id="KW-0663">Pyridoxal phosphate</keyword>
<dbReference type="Gene3D" id="3.40.640.10">
    <property type="entry name" value="Type I PLP-dependent aspartate aminotransferase-like (Major domain)"/>
    <property type="match status" value="1"/>
</dbReference>
<feature type="domain" description="Aminotransferase class V" evidence="11">
    <location>
        <begin position="211"/>
        <end position="401"/>
    </location>
</feature>
<comment type="caution">
    <text evidence="12">The sequence shown here is derived from an EMBL/GenBank/DDBJ whole genome shotgun (WGS) entry which is preliminary data.</text>
</comment>
<evidence type="ECO:0000259" key="11">
    <source>
        <dbReference type="Pfam" id="PF00266"/>
    </source>
</evidence>
<dbReference type="GO" id="GO:0031071">
    <property type="term" value="F:cysteine desulfurase activity"/>
    <property type="evidence" value="ECO:0007669"/>
    <property type="project" value="UniProtKB-EC"/>
</dbReference>
<dbReference type="PANTHER" id="PTHR11601">
    <property type="entry name" value="CYSTEINE DESULFURYLASE FAMILY MEMBER"/>
    <property type="match status" value="1"/>
</dbReference>
<evidence type="ECO:0000256" key="10">
    <source>
        <dbReference type="RuleBase" id="RU004504"/>
    </source>
</evidence>
<dbReference type="InterPro" id="IPR020578">
    <property type="entry name" value="Aminotrans_V_PyrdxlP_BS"/>
</dbReference>
<evidence type="ECO:0000313" key="12">
    <source>
        <dbReference type="EMBL" id="PIT89678.1"/>
    </source>
</evidence>
<evidence type="ECO:0000256" key="1">
    <source>
        <dbReference type="ARBA" id="ARBA00001933"/>
    </source>
</evidence>
<dbReference type="InterPro" id="IPR000192">
    <property type="entry name" value="Aminotrans_V_dom"/>
</dbReference>
<dbReference type="Proteomes" id="UP000231464">
    <property type="component" value="Unassembled WGS sequence"/>
</dbReference>
<reference evidence="13" key="1">
    <citation type="submission" date="2017-09" db="EMBL/GenBank/DDBJ databases">
        <title>Depth-based differentiation of microbial function through sediment-hosted aquifers and enrichment of novel symbionts in the deep terrestrial subsurface.</title>
        <authorList>
            <person name="Probst A.J."/>
            <person name="Ladd B."/>
            <person name="Jarett J.K."/>
            <person name="Geller-Mcgrath D.E."/>
            <person name="Sieber C.M.K."/>
            <person name="Emerson J.B."/>
            <person name="Anantharaman K."/>
            <person name="Thomas B.C."/>
            <person name="Malmstrom R."/>
            <person name="Stieglmeier M."/>
            <person name="Klingl A."/>
            <person name="Woyke T."/>
            <person name="Ryan C.M."/>
            <person name="Banfield J.F."/>
        </authorList>
    </citation>
    <scope>NUCLEOTIDE SEQUENCE [LARGE SCALE GENOMIC DNA]</scope>
</reference>